<evidence type="ECO:0000313" key="2">
    <source>
        <dbReference type="EMBL" id="KAG7378904.1"/>
    </source>
</evidence>
<dbReference type="AlphaFoldDB" id="A0A8T1VHJ5"/>
<sequence>MKKYLAGEVTDLLFYCPPNKRSETDLSDDLQTRLAAAETRLNTLAARPIRRATQAQALGRRVIALQGRLAAASITREQMRDELRRTRETLAACELSQRALEDCTTHLRRQVGILEGRLTDMQSELDRSALRTQRQLDRSDAERDKFRMRAHQAETCLADTSAGLNPG</sequence>
<reference evidence="2" key="1">
    <citation type="submission" date="2021-02" db="EMBL/GenBank/DDBJ databases">
        <authorList>
            <person name="Palmer J.M."/>
        </authorList>
    </citation>
    <scope>NUCLEOTIDE SEQUENCE</scope>
    <source>
        <strain evidence="2">SCRP734</strain>
    </source>
</reference>
<feature type="coiled-coil region" evidence="1">
    <location>
        <begin position="27"/>
        <end position="96"/>
    </location>
</feature>
<organism evidence="2 3">
    <name type="scientific">Phytophthora pseudosyringae</name>
    <dbReference type="NCBI Taxonomy" id="221518"/>
    <lineage>
        <taxon>Eukaryota</taxon>
        <taxon>Sar</taxon>
        <taxon>Stramenopiles</taxon>
        <taxon>Oomycota</taxon>
        <taxon>Peronosporomycetes</taxon>
        <taxon>Peronosporales</taxon>
        <taxon>Peronosporaceae</taxon>
        <taxon>Phytophthora</taxon>
    </lineage>
</organism>
<comment type="caution">
    <text evidence="2">The sequence shown here is derived from an EMBL/GenBank/DDBJ whole genome shotgun (WGS) entry which is preliminary data.</text>
</comment>
<dbReference type="Proteomes" id="UP000694044">
    <property type="component" value="Unassembled WGS sequence"/>
</dbReference>
<proteinExistence type="predicted"/>
<accession>A0A8T1VHJ5</accession>
<evidence type="ECO:0000256" key="1">
    <source>
        <dbReference type="SAM" id="Coils"/>
    </source>
</evidence>
<keyword evidence="1" id="KW-0175">Coiled coil</keyword>
<keyword evidence="3" id="KW-1185">Reference proteome</keyword>
<protein>
    <submittedName>
        <fullName evidence="2">Uncharacterized protein</fullName>
    </submittedName>
</protein>
<name>A0A8T1VHJ5_9STRA</name>
<gene>
    <name evidence="2" type="ORF">PHYPSEUDO_009319</name>
</gene>
<evidence type="ECO:0000313" key="3">
    <source>
        <dbReference type="Proteomes" id="UP000694044"/>
    </source>
</evidence>
<dbReference type="EMBL" id="JAGDFM010000387">
    <property type="protein sequence ID" value="KAG7378904.1"/>
    <property type="molecule type" value="Genomic_DNA"/>
</dbReference>